<evidence type="ECO:0000313" key="2">
    <source>
        <dbReference type="Proteomes" id="UP000249754"/>
    </source>
</evidence>
<name>A0A327SYB6_9SPHI</name>
<dbReference type="Proteomes" id="UP000249754">
    <property type="component" value="Unassembled WGS sequence"/>
</dbReference>
<protein>
    <submittedName>
        <fullName evidence="1">Uncharacterized protein</fullName>
    </submittedName>
</protein>
<comment type="caution">
    <text evidence="1">The sequence shown here is derived from an EMBL/GenBank/DDBJ whole genome shotgun (WGS) entry which is preliminary data.</text>
</comment>
<evidence type="ECO:0000313" key="1">
    <source>
        <dbReference type="EMBL" id="RAJ34386.1"/>
    </source>
</evidence>
<reference evidence="1 2" key="1">
    <citation type="submission" date="2018-06" db="EMBL/GenBank/DDBJ databases">
        <title>Genomic Encyclopedia of Archaeal and Bacterial Type Strains, Phase II (KMG-II): from individual species to whole genera.</title>
        <authorList>
            <person name="Goeker M."/>
        </authorList>
    </citation>
    <scope>NUCLEOTIDE SEQUENCE [LARGE SCALE GENOMIC DNA]</scope>
    <source>
        <strain evidence="1 2">DSM 14825</strain>
    </source>
</reference>
<dbReference type="EMBL" id="QLLR01000003">
    <property type="protein sequence ID" value="RAJ34386.1"/>
    <property type="molecule type" value="Genomic_DNA"/>
</dbReference>
<dbReference type="AlphaFoldDB" id="A0A327SYB6"/>
<accession>A0A327SYB6</accession>
<sequence length="44" mass="5143">MIKQIIHKLSIVTAKNIAARSLYIERLEPVIYVTTSRQNYTPRI</sequence>
<organism evidence="1 2">
    <name type="scientific">Pedobacter cryoconitis</name>
    <dbReference type="NCBI Taxonomy" id="188932"/>
    <lineage>
        <taxon>Bacteria</taxon>
        <taxon>Pseudomonadati</taxon>
        <taxon>Bacteroidota</taxon>
        <taxon>Sphingobacteriia</taxon>
        <taxon>Sphingobacteriales</taxon>
        <taxon>Sphingobacteriaceae</taxon>
        <taxon>Pedobacter</taxon>
    </lineage>
</organism>
<gene>
    <name evidence="1" type="ORF">LY11_01278</name>
</gene>
<proteinExistence type="predicted"/>